<dbReference type="InterPro" id="IPR043461">
    <property type="entry name" value="LpxH-like"/>
</dbReference>
<dbReference type="OrthoDB" id="9802481at2"/>
<evidence type="ECO:0000256" key="2">
    <source>
        <dbReference type="ARBA" id="ARBA00022519"/>
    </source>
</evidence>
<proteinExistence type="predicted"/>
<dbReference type="Gene3D" id="3.60.21.10">
    <property type="match status" value="1"/>
</dbReference>
<dbReference type="InterPro" id="IPR004843">
    <property type="entry name" value="Calcineurin-like_PHP"/>
</dbReference>
<gene>
    <name evidence="7" type="ORF">F8C67_01710</name>
</gene>
<sequence length="279" mass="32370">MRKRLLETVVISDVHLGTFGCHAKELHQYLRSIKPKTLVLNGDIIDIWNFRKRYFPKSHMRVLKRLLHMASKGTEIYYLTGNHDELLRKFADYDLGNIHLRNKLVMDLDGKKAWMFHGDIFDASIQNAKWIAKLGGWGYDLLILMNRAMNFLLEKMGREKYSLSKKIKNSVKKAVKFISDFEDTAATLAVDQKYDYVICGHIHQPQMREVETKNGKTMYLNSGDWVENCTALEYNKGKWSLYQHDLSTRQQDERDSLIDASPKAILAELLKESQVIAAN</sequence>
<keyword evidence="4" id="KW-0472">Membrane</keyword>
<dbReference type="PANTHER" id="PTHR34990">
    <property type="entry name" value="UDP-2,3-DIACYLGLUCOSAMINE HYDROLASE-RELATED"/>
    <property type="match status" value="1"/>
</dbReference>
<keyword evidence="2" id="KW-0997">Cell inner membrane</keyword>
<accession>A0A6N6RLN0</accession>
<evidence type="ECO:0000259" key="6">
    <source>
        <dbReference type="Pfam" id="PF00149"/>
    </source>
</evidence>
<dbReference type="CDD" id="cd07398">
    <property type="entry name" value="MPP_YbbF-LpxH"/>
    <property type="match status" value="1"/>
</dbReference>
<reference evidence="7 8" key="1">
    <citation type="submission" date="2019-09" db="EMBL/GenBank/DDBJ databases">
        <title>Genomes of family Cryomorphaceae.</title>
        <authorList>
            <person name="Bowman J.P."/>
        </authorList>
    </citation>
    <scope>NUCLEOTIDE SEQUENCE [LARGE SCALE GENOMIC DNA]</scope>
    <source>
        <strain evidence="7 8">LMG 25704</strain>
    </source>
</reference>
<evidence type="ECO:0000313" key="7">
    <source>
        <dbReference type="EMBL" id="KAB2814478.1"/>
    </source>
</evidence>
<protein>
    <submittedName>
        <fullName evidence="7">UDP-2,3-diacylglucosamine diphosphatase</fullName>
    </submittedName>
</protein>
<dbReference type="Pfam" id="PF00149">
    <property type="entry name" value="Metallophos"/>
    <property type="match status" value="1"/>
</dbReference>
<dbReference type="EMBL" id="WBVO01000001">
    <property type="protein sequence ID" value="KAB2814478.1"/>
    <property type="molecule type" value="Genomic_DNA"/>
</dbReference>
<comment type="caution">
    <text evidence="7">The sequence shown here is derived from an EMBL/GenBank/DDBJ whole genome shotgun (WGS) entry which is preliminary data.</text>
</comment>
<dbReference type="Proteomes" id="UP000468650">
    <property type="component" value="Unassembled WGS sequence"/>
</dbReference>
<dbReference type="GO" id="GO:0046872">
    <property type="term" value="F:metal ion binding"/>
    <property type="evidence" value="ECO:0007669"/>
    <property type="project" value="UniProtKB-KW"/>
</dbReference>
<dbReference type="GO" id="GO:0009245">
    <property type="term" value="P:lipid A biosynthetic process"/>
    <property type="evidence" value="ECO:0007669"/>
    <property type="project" value="TreeGrafter"/>
</dbReference>
<name>A0A6N6RLN0_9FLAO</name>
<dbReference type="AlphaFoldDB" id="A0A6N6RLN0"/>
<keyword evidence="3" id="KW-0479">Metal-binding</keyword>
<evidence type="ECO:0000256" key="3">
    <source>
        <dbReference type="ARBA" id="ARBA00022723"/>
    </source>
</evidence>
<evidence type="ECO:0000256" key="5">
    <source>
        <dbReference type="ARBA" id="ARBA00023211"/>
    </source>
</evidence>
<dbReference type="GO" id="GO:0016020">
    <property type="term" value="C:membrane"/>
    <property type="evidence" value="ECO:0007669"/>
    <property type="project" value="GOC"/>
</dbReference>
<keyword evidence="5" id="KW-0464">Manganese</keyword>
<dbReference type="PANTHER" id="PTHR34990:SF2">
    <property type="entry name" value="BLL8164 PROTEIN"/>
    <property type="match status" value="1"/>
</dbReference>
<keyword evidence="8" id="KW-1185">Reference proteome</keyword>
<evidence type="ECO:0000313" key="8">
    <source>
        <dbReference type="Proteomes" id="UP000468650"/>
    </source>
</evidence>
<evidence type="ECO:0000256" key="1">
    <source>
        <dbReference type="ARBA" id="ARBA00022475"/>
    </source>
</evidence>
<dbReference type="RefSeq" id="WP_151666058.1">
    <property type="nucleotide sequence ID" value="NZ_WBVO01000001.1"/>
</dbReference>
<dbReference type="InterPro" id="IPR029052">
    <property type="entry name" value="Metallo-depent_PP-like"/>
</dbReference>
<feature type="domain" description="Calcineurin-like phosphoesterase" evidence="6">
    <location>
        <begin position="9"/>
        <end position="205"/>
    </location>
</feature>
<evidence type="ECO:0000256" key="4">
    <source>
        <dbReference type="ARBA" id="ARBA00023136"/>
    </source>
</evidence>
<keyword evidence="1" id="KW-1003">Cell membrane</keyword>
<dbReference type="GO" id="GO:0008758">
    <property type="term" value="F:UDP-2,3-diacylglucosamine hydrolase activity"/>
    <property type="evidence" value="ECO:0007669"/>
    <property type="project" value="TreeGrafter"/>
</dbReference>
<dbReference type="SUPFAM" id="SSF56300">
    <property type="entry name" value="Metallo-dependent phosphatases"/>
    <property type="match status" value="1"/>
</dbReference>
<organism evidence="7 8">
    <name type="scientific">Phaeocystidibacter luteus</name>
    <dbReference type="NCBI Taxonomy" id="911197"/>
    <lineage>
        <taxon>Bacteria</taxon>
        <taxon>Pseudomonadati</taxon>
        <taxon>Bacteroidota</taxon>
        <taxon>Flavobacteriia</taxon>
        <taxon>Flavobacteriales</taxon>
        <taxon>Phaeocystidibacteraceae</taxon>
        <taxon>Phaeocystidibacter</taxon>
    </lineage>
</organism>